<dbReference type="PANTHER" id="PTHR47036:SF1">
    <property type="entry name" value="COBALT-FACTOR III C(17)-METHYLTRANSFERASE-RELATED"/>
    <property type="match status" value="1"/>
</dbReference>
<organism evidence="7 8">
    <name type="scientific">Anaerobacterium chartisolvens</name>
    <dbReference type="NCBI Taxonomy" id="1297424"/>
    <lineage>
        <taxon>Bacteria</taxon>
        <taxon>Bacillati</taxon>
        <taxon>Bacillota</taxon>
        <taxon>Clostridia</taxon>
        <taxon>Eubacteriales</taxon>
        <taxon>Oscillospiraceae</taxon>
        <taxon>Anaerobacterium</taxon>
    </lineage>
</organism>
<reference evidence="7 8" key="1">
    <citation type="submission" date="2018-07" db="EMBL/GenBank/DDBJ databases">
        <title>Genomic Encyclopedia of Type Strains, Phase IV (KMG-IV): sequencing the most valuable type-strain genomes for metagenomic binning, comparative biology and taxonomic classification.</title>
        <authorList>
            <person name="Goeker M."/>
        </authorList>
    </citation>
    <scope>NUCLEOTIDE SEQUENCE [LARGE SCALE GENOMIC DNA]</scope>
    <source>
        <strain evidence="7 8">DSM 27016</strain>
    </source>
</reference>
<keyword evidence="8" id="KW-1185">Reference proteome</keyword>
<dbReference type="AlphaFoldDB" id="A0A369B7S4"/>
<dbReference type="GO" id="GO:0008168">
    <property type="term" value="F:methyltransferase activity"/>
    <property type="evidence" value="ECO:0007669"/>
    <property type="project" value="UniProtKB-KW"/>
</dbReference>
<evidence type="ECO:0000313" key="8">
    <source>
        <dbReference type="Proteomes" id="UP000253034"/>
    </source>
</evidence>
<dbReference type="PANTHER" id="PTHR47036">
    <property type="entry name" value="COBALT-FACTOR III C(17)-METHYLTRANSFERASE-RELATED"/>
    <property type="match status" value="1"/>
</dbReference>
<keyword evidence="2" id="KW-0169">Cobalamin biosynthesis</keyword>
<dbReference type="Pfam" id="PF00590">
    <property type="entry name" value="TP_methylase"/>
    <property type="match status" value="1"/>
</dbReference>
<keyword evidence="4 7" id="KW-0808">Transferase</keyword>
<evidence type="ECO:0000256" key="5">
    <source>
        <dbReference type="ARBA" id="ARBA00022691"/>
    </source>
</evidence>
<dbReference type="SUPFAM" id="SSF53790">
    <property type="entry name" value="Tetrapyrrole methylase"/>
    <property type="match status" value="1"/>
</dbReference>
<dbReference type="Proteomes" id="UP000253034">
    <property type="component" value="Unassembled WGS sequence"/>
</dbReference>
<evidence type="ECO:0000256" key="4">
    <source>
        <dbReference type="ARBA" id="ARBA00022679"/>
    </source>
</evidence>
<evidence type="ECO:0000256" key="2">
    <source>
        <dbReference type="ARBA" id="ARBA00022573"/>
    </source>
</evidence>
<comment type="pathway">
    <text evidence="1">Cofactor biosynthesis; adenosylcobalamin biosynthesis.</text>
</comment>
<accession>A0A369B7S4</accession>
<dbReference type="GO" id="GO:0032259">
    <property type="term" value="P:methylation"/>
    <property type="evidence" value="ECO:0007669"/>
    <property type="project" value="UniProtKB-KW"/>
</dbReference>
<dbReference type="InterPro" id="IPR014776">
    <property type="entry name" value="4pyrrole_Mease_sub2"/>
</dbReference>
<dbReference type="InterPro" id="IPR035996">
    <property type="entry name" value="4pyrrol_Methylase_sf"/>
</dbReference>
<name>A0A369B7S4_9FIRM</name>
<dbReference type="InterPro" id="IPR051810">
    <property type="entry name" value="Precorrin_MeTrfase"/>
</dbReference>
<evidence type="ECO:0000256" key="1">
    <source>
        <dbReference type="ARBA" id="ARBA00004953"/>
    </source>
</evidence>
<sequence>MGKIYIVGIGPGDMANMTYRAAKAIEAADIVVGYGAYIELIRDYFPEKEFASSGMTREVQRCRLALEKARSGLKTALVSSGDSGIYGMAGIMLQVLNESGSQIPVEIIPGVTAASAAASLLGAPLMHDFAVISLSDLLTPWELICKRIRLALQGDFVLCLYNPRSKKRSGYIGIARDIAMEYRRPETPVGIVRNAGRKNEGCEIASLEGMLNFDIDMFSTVIIGNSATYVENGRMITPRGYVL</sequence>
<dbReference type="Gene3D" id="3.30.950.10">
    <property type="entry name" value="Methyltransferase, Cobalt-precorrin-4 Transmethylase, Domain 2"/>
    <property type="match status" value="1"/>
</dbReference>
<gene>
    <name evidence="7" type="ORF">DFR58_107119</name>
</gene>
<dbReference type="InterPro" id="IPR006363">
    <property type="entry name" value="Cbl_synth_CobJ/CibH_dom"/>
</dbReference>
<dbReference type="RefSeq" id="WP_114297285.1">
    <property type="nucleotide sequence ID" value="NZ_QPJT01000007.1"/>
</dbReference>
<dbReference type="CDD" id="cd11646">
    <property type="entry name" value="Precorrin_3B_C17_MT"/>
    <property type="match status" value="1"/>
</dbReference>
<evidence type="ECO:0000259" key="6">
    <source>
        <dbReference type="Pfam" id="PF00590"/>
    </source>
</evidence>
<evidence type="ECO:0000313" key="7">
    <source>
        <dbReference type="EMBL" id="RCX17573.1"/>
    </source>
</evidence>
<dbReference type="EMBL" id="QPJT01000007">
    <property type="protein sequence ID" value="RCX17573.1"/>
    <property type="molecule type" value="Genomic_DNA"/>
</dbReference>
<comment type="caution">
    <text evidence="7">The sequence shown here is derived from an EMBL/GenBank/DDBJ whole genome shotgun (WGS) entry which is preliminary data.</text>
</comment>
<dbReference type="InterPro" id="IPR000878">
    <property type="entry name" value="4pyrrol_Mease"/>
</dbReference>
<dbReference type="UniPathway" id="UPA00148"/>
<dbReference type="OrthoDB" id="9772960at2"/>
<evidence type="ECO:0000256" key="3">
    <source>
        <dbReference type="ARBA" id="ARBA00022603"/>
    </source>
</evidence>
<dbReference type="Gene3D" id="3.40.1010.10">
    <property type="entry name" value="Cobalt-precorrin-4 Transmethylase, Domain 1"/>
    <property type="match status" value="1"/>
</dbReference>
<feature type="domain" description="Tetrapyrrole methylase" evidence="6">
    <location>
        <begin position="3"/>
        <end position="207"/>
    </location>
</feature>
<keyword evidence="3 7" id="KW-0489">Methyltransferase</keyword>
<proteinExistence type="predicted"/>
<dbReference type="NCBIfam" id="TIGR01466">
    <property type="entry name" value="cobJ_cbiH"/>
    <property type="match status" value="1"/>
</dbReference>
<protein>
    <submittedName>
        <fullName evidence="7">Cobalt-precorrin 3 C17-methyltransferase</fullName>
    </submittedName>
</protein>
<keyword evidence="5" id="KW-0949">S-adenosyl-L-methionine</keyword>
<dbReference type="InterPro" id="IPR014777">
    <property type="entry name" value="4pyrrole_Mease_sub1"/>
</dbReference>
<dbReference type="GO" id="GO:0009236">
    <property type="term" value="P:cobalamin biosynthetic process"/>
    <property type="evidence" value="ECO:0007669"/>
    <property type="project" value="UniProtKB-UniPathway"/>
</dbReference>